<name>A0AAD3XU25_NEPGR</name>
<sequence length="86" mass="10113">MCQKPSDDRRRRWWTISVGGSRGGGPRRRPADLGFEVWQACKCNDVLEVLSRMKRVALRIQGSDVFDRWEHWNAAFNHVRKAPQYL</sequence>
<gene>
    <name evidence="1" type="ORF">Nepgr_019104</name>
</gene>
<dbReference type="AlphaFoldDB" id="A0AAD3XU25"/>
<accession>A0AAD3XU25</accession>
<evidence type="ECO:0000313" key="2">
    <source>
        <dbReference type="Proteomes" id="UP001279734"/>
    </source>
</evidence>
<dbReference type="EMBL" id="BSYO01000017">
    <property type="protein sequence ID" value="GMH17263.1"/>
    <property type="molecule type" value="Genomic_DNA"/>
</dbReference>
<protein>
    <submittedName>
        <fullName evidence="1">Uncharacterized protein</fullName>
    </submittedName>
</protein>
<comment type="caution">
    <text evidence="1">The sequence shown here is derived from an EMBL/GenBank/DDBJ whole genome shotgun (WGS) entry which is preliminary data.</text>
</comment>
<proteinExistence type="predicted"/>
<organism evidence="1 2">
    <name type="scientific">Nepenthes gracilis</name>
    <name type="common">Slender pitcher plant</name>
    <dbReference type="NCBI Taxonomy" id="150966"/>
    <lineage>
        <taxon>Eukaryota</taxon>
        <taxon>Viridiplantae</taxon>
        <taxon>Streptophyta</taxon>
        <taxon>Embryophyta</taxon>
        <taxon>Tracheophyta</taxon>
        <taxon>Spermatophyta</taxon>
        <taxon>Magnoliopsida</taxon>
        <taxon>eudicotyledons</taxon>
        <taxon>Gunneridae</taxon>
        <taxon>Pentapetalae</taxon>
        <taxon>Caryophyllales</taxon>
        <taxon>Nepenthaceae</taxon>
        <taxon>Nepenthes</taxon>
    </lineage>
</organism>
<keyword evidence="2" id="KW-1185">Reference proteome</keyword>
<reference evidence="1" key="1">
    <citation type="submission" date="2023-05" db="EMBL/GenBank/DDBJ databases">
        <title>Nepenthes gracilis genome sequencing.</title>
        <authorList>
            <person name="Fukushima K."/>
        </authorList>
    </citation>
    <scope>NUCLEOTIDE SEQUENCE</scope>
    <source>
        <strain evidence="1">SING2019-196</strain>
    </source>
</reference>
<dbReference type="Proteomes" id="UP001279734">
    <property type="component" value="Unassembled WGS sequence"/>
</dbReference>
<evidence type="ECO:0000313" key="1">
    <source>
        <dbReference type="EMBL" id="GMH17263.1"/>
    </source>
</evidence>